<evidence type="ECO:0000313" key="5">
    <source>
        <dbReference type="EMBL" id="EFA02754.2"/>
    </source>
</evidence>
<protein>
    <submittedName>
        <fullName evidence="5">Double-stranded RNA-specific editase Adar-like Protein</fullName>
    </submittedName>
</protein>
<feature type="domain" description="DRBM" evidence="3">
    <location>
        <begin position="375"/>
        <end position="411"/>
    </location>
</feature>
<dbReference type="CDD" id="cd00048">
    <property type="entry name" value="DSRM_SF"/>
    <property type="match status" value="1"/>
</dbReference>
<dbReference type="Pfam" id="PF00035">
    <property type="entry name" value="dsrm"/>
    <property type="match status" value="2"/>
</dbReference>
<dbReference type="GO" id="GO:0010468">
    <property type="term" value="P:regulation of gene expression"/>
    <property type="evidence" value="ECO:0007669"/>
    <property type="project" value="UniProtKB-ARBA"/>
</dbReference>
<dbReference type="PANTHER" id="PTHR10910">
    <property type="entry name" value="EUKARYOTE SPECIFIC DSRNA BINDING PROTEIN"/>
    <property type="match status" value="1"/>
</dbReference>
<gene>
    <name evidence="5" type="primary">AUGUSTUS-3.0.2_08487</name>
    <name evidence="5" type="ORF">TcasGA2_TC008487</name>
</gene>
<feature type="coiled-coil region" evidence="2">
    <location>
        <begin position="9"/>
        <end position="36"/>
    </location>
</feature>
<dbReference type="FunCoup" id="D2A2P1">
    <property type="interactions" value="996"/>
</dbReference>
<dbReference type="InParanoid" id="D2A2P1"/>
<reference evidence="5 6" key="2">
    <citation type="journal article" date="2010" name="Nucleic Acids Res.">
        <title>BeetleBase in 2010: revisions to provide comprehensive genomic information for Tribolium castaneum.</title>
        <authorList>
            <person name="Kim H.S."/>
            <person name="Murphy T."/>
            <person name="Xia J."/>
            <person name="Caragea D."/>
            <person name="Park Y."/>
            <person name="Beeman R.W."/>
            <person name="Lorenzen M.D."/>
            <person name="Butcher S."/>
            <person name="Manak J.R."/>
            <person name="Brown S.J."/>
        </authorList>
    </citation>
    <scope>GENOME REANNOTATION</scope>
    <source>
        <strain evidence="5 6">Georgia GA2</strain>
    </source>
</reference>
<keyword evidence="6" id="KW-1185">Reference proteome</keyword>
<dbReference type="eggNOG" id="KOG2777">
    <property type="taxonomic scope" value="Eukaryota"/>
</dbReference>
<dbReference type="OMA" id="PENIWID"/>
<evidence type="ECO:0000259" key="4">
    <source>
        <dbReference type="PROSITE" id="PS50141"/>
    </source>
</evidence>
<dbReference type="KEGG" id="tca:663529"/>
<dbReference type="GO" id="GO:0005730">
    <property type="term" value="C:nucleolus"/>
    <property type="evidence" value="ECO:0000318"/>
    <property type="project" value="GO_Central"/>
</dbReference>
<dbReference type="PANTHER" id="PTHR10910:SF62">
    <property type="entry name" value="AT07585P-RELATED"/>
    <property type="match status" value="1"/>
</dbReference>
<dbReference type="AlphaFoldDB" id="D2A2P1"/>
<dbReference type="HOGENOM" id="CLU_005382_3_1_1"/>
<feature type="domain" description="A to I editase" evidence="4">
    <location>
        <begin position="465"/>
        <end position="758"/>
    </location>
</feature>
<evidence type="ECO:0000313" key="6">
    <source>
        <dbReference type="Proteomes" id="UP000007266"/>
    </source>
</evidence>
<dbReference type="EMBL" id="KQ971338">
    <property type="protein sequence ID" value="EFA02754.2"/>
    <property type="molecule type" value="Genomic_DNA"/>
</dbReference>
<dbReference type="GO" id="GO:0003725">
    <property type="term" value="F:double-stranded RNA binding"/>
    <property type="evidence" value="ECO:0000318"/>
    <property type="project" value="GO_Central"/>
</dbReference>
<keyword evidence="1" id="KW-0694">RNA-binding</keyword>
<dbReference type="Proteomes" id="UP000007266">
    <property type="component" value="Linkage group 4"/>
</dbReference>
<evidence type="ECO:0000256" key="1">
    <source>
        <dbReference type="PROSITE-ProRule" id="PRU00266"/>
    </source>
</evidence>
<proteinExistence type="predicted"/>
<dbReference type="GO" id="GO:0006382">
    <property type="term" value="P:adenosine to inosine editing"/>
    <property type="evidence" value="ECO:0000318"/>
    <property type="project" value="GO_Central"/>
</dbReference>
<dbReference type="FunFam" id="3.30.160.20:FF:000135">
    <property type="entry name" value="Double-stranded RNA-specific editase Adar-like Protein"/>
    <property type="match status" value="1"/>
</dbReference>
<feature type="coiled-coil region" evidence="2">
    <location>
        <begin position="240"/>
        <end position="274"/>
    </location>
</feature>
<dbReference type="PROSITE" id="PS50137">
    <property type="entry name" value="DS_RBD"/>
    <property type="match status" value="2"/>
</dbReference>
<dbReference type="GO" id="GO:0008251">
    <property type="term" value="F:tRNA-specific adenosine deaminase activity"/>
    <property type="evidence" value="ECO:0000318"/>
    <property type="project" value="GO_Central"/>
</dbReference>
<reference evidence="5 6" key="1">
    <citation type="journal article" date="2008" name="Nature">
        <title>The genome of the model beetle and pest Tribolium castaneum.</title>
        <authorList>
            <consortium name="Tribolium Genome Sequencing Consortium"/>
            <person name="Richards S."/>
            <person name="Gibbs R.A."/>
            <person name="Weinstock G.M."/>
            <person name="Brown S.J."/>
            <person name="Denell R."/>
            <person name="Beeman R.W."/>
            <person name="Gibbs R."/>
            <person name="Beeman R.W."/>
            <person name="Brown S.J."/>
            <person name="Bucher G."/>
            <person name="Friedrich M."/>
            <person name="Grimmelikhuijzen C.J."/>
            <person name="Klingler M."/>
            <person name="Lorenzen M."/>
            <person name="Richards S."/>
            <person name="Roth S."/>
            <person name="Schroder R."/>
            <person name="Tautz D."/>
            <person name="Zdobnov E.M."/>
            <person name="Muzny D."/>
            <person name="Gibbs R.A."/>
            <person name="Weinstock G.M."/>
            <person name="Attaway T."/>
            <person name="Bell S."/>
            <person name="Buhay C.J."/>
            <person name="Chandrabose M.N."/>
            <person name="Chavez D."/>
            <person name="Clerk-Blankenburg K.P."/>
            <person name="Cree A."/>
            <person name="Dao M."/>
            <person name="Davis C."/>
            <person name="Chacko J."/>
            <person name="Dinh H."/>
            <person name="Dugan-Rocha S."/>
            <person name="Fowler G."/>
            <person name="Garner T.T."/>
            <person name="Garnes J."/>
            <person name="Gnirke A."/>
            <person name="Hawes A."/>
            <person name="Hernandez J."/>
            <person name="Hines S."/>
            <person name="Holder M."/>
            <person name="Hume J."/>
            <person name="Jhangiani S.N."/>
            <person name="Joshi V."/>
            <person name="Khan Z.M."/>
            <person name="Jackson L."/>
            <person name="Kovar C."/>
            <person name="Kowis A."/>
            <person name="Lee S."/>
            <person name="Lewis L.R."/>
            <person name="Margolis J."/>
            <person name="Morgan M."/>
            <person name="Nazareth L.V."/>
            <person name="Nguyen N."/>
            <person name="Okwuonu G."/>
            <person name="Parker D."/>
            <person name="Richards S."/>
            <person name="Ruiz S.J."/>
            <person name="Santibanez J."/>
            <person name="Savard J."/>
            <person name="Scherer S.E."/>
            <person name="Schneider B."/>
            <person name="Sodergren E."/>
            <person name="Tautz D."/>
            <person name="Vattahil S."/>
            <person name="Villasana D."/>
            <person name="White C.S."/>
            <person name="Wright R."/>
            <person name="Park Y."/>
            <person name="Beeman R.W."/>
            <person name="Lord J."/>
            <person name="Oppert B."/>
            <person name="Lorenzen M."/>
            <person name="Brown S."/>
            <person name="Wang L."/>
            <person name="Savard J."/>
            <person name="Tautz D."/>
            <person name="Richards S."/>
            <person name="Weinstock G."/>
            <person name="Gibbs R.A."/>
            <person name="Liu Y."/>
            <person name="Worley K."/>
            <person name="Weinstock G."/>
            <person name="Elsik C.G."/>
            <person name="Reese J.T."/>
            <person name="Elhaik E."/>
            <person name="Landan G."/>
            <person name="Graur D."/>
            <person name="Arensburger P."/>
            <person name="Atkinson P."/>
            <person name="Beeman R.W."/>
            <person name="Beidler J."/>
            <person name="Brown S.J."/>
            <person name="Demuth J.P."/>
            <person name="Drury D.W."/>
            <person name="Du Y.Z."/>
            <person name="Fujiwara H."/>
            <person name="Lorenzen M."/>
            <person name="Maselli V."/>
            <person name="Osanai M."/>
            <person name="Park Y."/>
            <person name="Robertson H.M."/>
            <person name="Tu Z."/>
            <person name="Wang J.J."/>
            <person name="Wang S."/>
            <person name="Richards S."/>
            <person name="Song H."/>
            <person name="Zhang L."/>
            <person name="Sodergren E."/>
            <person name="Werner D."/>
            <person name="Stanke M."/>
            <person name="Morgenstern B."/>
            <person name="Solovyev V."/>
            <person name="Kosarev P."/>
            <person name="Brown G."/>
            <person name="Chen H.C."/>
            <person name="Ermolaeva O."/>
            <person name="Hlavina W."/>
            <person name="Kapustin Y."/>
            <person name="Kiryutin B."/>
            <person name="Kitts P."/>
            <person name="Maglott D."/>
            <person name="Pruitt K."/>
            <person name="Sapojnikov V."/>
            <person name="Souvorov A."/>
            <person name="Mackey A.J."/>
            <person name="Waterhouse R.M."/>
            <person name="Wyder S."/>
            <person name="Zdobnov E.M."/>
            <person name="Zdobnov E.M."/>
            <person name="Wyder S."/>
            <person name="Kriventseva E.V."/>
            <person name="Kadowaki T."/>
            <person name="Bork P."/>
            <person name="Aranda M."/>
            <person name="Bao R."/>
            <person name="Beermann A."/>
            <person name="Berns N."/>
            <person name="Bolognesi R."/>
            <person name="Bonneton F."/>
            <person name="Bopp D."/>
            <person name="Brown S.J."/>
            <person name="Bucher G."/>
            <person name="Butts T."/>
            <person name="Chaumot A."/>
            <person name="Denell R.E."/>
            <person name="Ferrier D.E."/>
            <person name="Friedrich M."/>
            <person name="Gordon C.M."/>
            <person name="Jindra M."/>
            <person name="Klingler M."/>
            <person name="Lan Q."/>
            <person name="Lattorff H.M."/>
            <person name="Laudet V."/>
            <person name="von Levetsow C."/>
            <person name="Liu Z."/>
            <person name="Lutz R."/>
            <person name="Lynch J.A."/>
            <person name="da Fonseca R.N."/>
            <person name="Posnien N."/>
            <person name="Reuter R."/>
            <person name="Roth S."/>
            <person name="Savard J."/>
            <person name="Schinko J.B."/>
            <person name="Schmitt C."/>
            <person name="Schoppmeier M."/>
            <person name="Schroder R."/>
            <person name="Shippy T.D."/>
            <person name="Simonnet F."/>
            <person name="Marques-Souza H."/>
            <person name="Tautz D."/>
            <person name="Tomoyasu Y."/>
            <person name="Trauner J."/>
            <person name="Van der Zee M."/>
            <person name="Vervoort M."/>
            <person name="Wittkopp N."/>
            <person name="Wimmer E.A."/>
            <person name="Yang X."/>
            <person name="Jones A.K."/>
            <person name="Sattelle D.B."/>
            <person name="Ebert P.R."/>
            <person name="Nelson D."/>
            <person name="Scott J.G."/>
            <person name="Beeman R.W."/>
            <person name="Muthukrishnan S."/>
            <person name="Kramer K.J."/>
            <person name="Arakane Y."/>
            <person name="Beeman R.W."/>
            <person name="Zhu Q."/>
            <person name="Hogenkamp D."/>
            <person name="Dixit R."/>
            <person name="Oppert B."/>
            <person name="Jiang H."/>
            <person name="Zou Z."/>
            <person name="Marshall J."/>
            <person name="Elpidina E."/>
            <person name="Vinokurov K."/>
            <person name="Oppert C."/>
            <person name="Zou Z."/>
            <person name="Evans J."/>
            <person name="Lu Z."/>
            <person name="Zhao P."/>
            <person name="Sumathipala N."/>
            <person name="Altincicek B."/>
            <person name="Vilcinskas A."/>
            <person name="Williams M."/>
            <person name="Hultmark D."/>
            <person name="Hetru C."/>
            <person name="Jiang H."/>
            <person name="Grimmelikhuijzen C.J."/>
            <person name="Hauser F."/>
            <person name="Cazzamali G."/>
            <person name="Williamson M."/>
            <person name="Park Y."/>
            <person name="Li B."/>
            <person name="Tanaka Y."/>
            <person name="Predel R."/>
            <person name="Neupert S."/>
            <person name="Schachtner J."/>
            <person name="Verleyen P."/>
            <person name="Raible F."/>
            <person name="Bork P."/>
            <person name="Friedrich M."/>
            <person name="Walden K.K."/>
            <person name="Robertson H.M."/>
            <person name="Angeli S."/>
            <person name="Foret S."/>
            <person name="Bucher G."/>
            <person name="Schuetz S."/>
            <person name="Maleszka R."/>
            <person name="Wimmer E.A."/>
            <person name="Beeman R.W."/>
            <person name="Lorenzen M."/>
            <person name="Tomoyasu Y."/>
            <person name="Miller S.C."/>
            <person name="Grossmann D."/>
            <person name="Bucher G."/>
        </authorList>
    </citation>
    <scope>NUCLEOTIDE SEQUENCE [LARGE SCALE GENOMIC DNA]</scope>
    <source>
        <strain evidence="5 6">Georgia GA2</strain>
    </source>
</reference>
<dbReference type="GO" id="GO:0006396">
    <property type="term" value="P:RNA processing"/>
    <property type="evidence" value="ECO:0000318"/>
    <property type="project" value="GO_Central"/>
</dbReference>
<sequence length="761" mass="86520">MESKIVNLLETVLREIDEIKQKLNQVQNQLEDQQSVEKAFGALHRHFAKKSKSQNGITENTEKTETQNRILHEEIENKQKTVLETPQQKEEIENIIDLALIKSRKITLDDLKSSLKYELVHETHFPSTRFKVLVKINGRVYFGEGGTLEKAKDSATRLFLQTLDYNYFKHTVKVSSTVLMNEEFANVNIDAQLIENYQNCLEYVDSMLKYTLVEKTGPDHKPTFKMAAKVNEKTYFGLGGSKAKARMNVVEQVLENLKNQLNEHKSKLEDEPENIWIDVISLKNKQIVPNYLKPLLKYKLVQDAPNNYQMAVKVNEKIYYGQGESKTKARHNVTEKVLRFLLDQSHCPKPSFLLNKLHPNATYRCTQLKNGSQLEFKVTITIGKSLFVGIGPSKKSAKKVAALSALSGIQNCSKSLGNVSKPDIFRKLIEEKICSLLDDKPENSNYKVIAGIVMTRNETFLDVVAVSAGTKCISRAKITKNGVNLNDMHAEILSRRCLIGYFYNQLELSVASKDSIFVPSGQKFKLKDGIEFHLYINIAPCGDARIFCPQTTSKRVLRLKVEARGGTYSVKNEFLRNNFILMSCSDKICRWNVVGLQGALLSQFLDPVYLKSIVLGNVIHESHLQRAVYGRVKDTLPKLPSSFRLNLPSLFFLPSTDPRFTSGPSFAITWSKDEQNCEIINARTGQTDLGPSKYSKREFFKRYVHLCRKIPGQRKENVYKEAKSASLDYNVAKNCLNTAFEKAGLGNWITHSMEHDMFALN</sequence>
<dbReference type="PROSITE" id="PS50141">
    <property type="entry name" value="A_DEAMIN_EDITASE"/>
    <property type="match status" value="1"/>
</dbReference>
<accession>D2A2P1</accession>
<evidence type="ECO:0000256" key="2">
    <source>
        <dbReference type="SAM" id="Coils"/>
    </source>
</evidence>
<name>D2A2P1_TRICA</name>
<dbReference type="Gene3D" id="3.30.160.20">
    <property type="match status" value="4"/>
</dbReference>
<dbReference type="GO" id="GO:0003726">
    <property type="term" value="F:double-stranded RNA adenosine deaminase activity"/>
    <property type="evidence" value="ECO:0000318"/>
    <property type="project" value="GO_Central"/>
</dbReference>
<dbReference type="SMART" id="SM00358">
    <property type="entry name" value="DSRM"/>
    <property type="match status" value="3"/>
</dbReference>
<feature type="domain" description="DRBM" evidence="3">
    <location>
        <begin position="188"/>
        <end position="259"/>
    </location>
</feature>
<dbReference type="SUPFAM" id="SSF54768">
    <property type="entry name" value="dsRNA-binding domain-like"/>
    <property type="match status" value="4"/>
</dbReference>
<dbReference type="InterPro" id="IPR002466">
    <property type="entry name" value="A_deamin"/>
</dbReference>
<dbReference type="GO" id="GO:0005737">
    <property type="term" value="C:cytoplasm"/>
    <property type="evidence" value="ECO:0000318"/>
    <property type="project" value="GO_Central"/>
</dbReference>
<dbReference type="Pfam" id="PF02137">
    <property type="entry name" value="A_deamin"/>
    <property type="match status" value="1"/>
</dbReference>
<keyword evidence="2" id="KW-0175">Coiled coil</keyword>
<evidence type="ECO:0000259" key="3">
    <source>
        <dbReference type="PROSITE" id="PS50137"/>
    </source>
</evidence>
<dbReference type="OrthoDB" id="10268011at2759"/>
<organism evidence="5 6">
    <name type="scientific">Tribolium castaneum</name>
    <name type="common">Red flour beetle</name>
    <dbReference type="NCBI Taxonomy" id="7070"/>
    <lineage>
        <taxon>Eukaryota</taxon>
        <taxon>Metazoa</taxon>
        <taxon>Ecdysozoa</taxon>
        <taxon>Arthropoda</taxon>
        <taxon>Hexapoda</taxon>
        <taxon>Insecta</taxon>
        <taxon>Pterygota</taxon>
        <taxon>Neoptera</taxon>
        <taxon>Endopterygota</taxon>
        <taxon>Coleoptera</taxon>
        <taxon>Polyphaga</taxon>
        <taxon>Cucujiformia</taxon>
        <taxon>Tenebrionidae</taxon>
        <taxon>Tenebrionidae incertae sedis</taxon>
        <taxon>Tribolium</taxon>
    </lineage>
</organism>
<dbReference type="SMART" id="SM00552">
    <property type="entry name" value="ADEAMc"/>
    <property type="match status" value="1"/>
</dbReference>
<dbReference type="InterPro" id="IPR014720">
    <property type="entry name" value="dsRBD_dom"/>
</dbReference>